<dbReference type="AlphaFoldDB" id="A0A176WZY0"/>
<sequence>MSTKASASISNQQDIFARKLVEEGRYASLSAAVQRGPELVRQETELKEAELAVLQDLLNNRRQGGFVAVEEGEKRTGAMMADRKSAYGL</sequence>
<gene>
    <name evidence="1" type="ORF">A7J57_17650</name>
</gene>
<proteinExistence type="predicted"/>
<dbReference type="RefSeq" id="WP_063950946.1">
    <property type="nucleotide sequence ID" value="NZ_LXPS01000038.1"/>
</dbReference>
<comment type="caution">
    <text evidence="1">The sequence shown here is derived from an EMBL/GenBank/DDBJ whole genome shotgun (WGS) entry which is preliminary data.</text>
</comment>
<evidence type="ECO:0000313" key="1">
    <source>
        <dbReference type="EMBL" id="OAE38309.1"/>
    </source>
</evidence>
<dbReference type="Proteomes" id="UP000077098">
    <property type="component" value="Unassembled WGS sequence"/>
</dbReference>
<accession>A0A176WZY0</accession>
<name>A0A176WZY0_AGRTU</name>
<evidence type="ECO:0008006" key="3">
    <source>
        <dbReference type="Google" id="ProtNLM"/>
    </source>
</evidence>
<evidence type="ECO:0000313" key="2">
    <source>
        <dbReference type="Proteomes" id="UP000077098"/>
    </source>
</evidence>
<organism evidence="1 2">
    <name type="scientific">Agrobacterium tumefaciens</name>
    <dbReference type="NCBI Taxonomy" id="358"/>
    <lineage>
        <taxon>Bacteria</taxon>
        <taxon>Pseudomonadati</taxon>
        <taxon>Pseudomonadota</taxon>
        <taxon>Alphaproteobacteria</taxon>
        <taxon>Hyphomicrobiales</taxon>
        <taxon>Rhizobiaceae</taxon>
        <taxon>Rhizobium/Agrobacterium group</taxon>
        <taxon>Agrobacterium</taxon>
        <taxon>Agrobacterium tumefaciens complex</taxon>
    </lineage>
</organism>
<dbReference type="EMBL" id="LXPS01000038">
    <property type="protein sequence ID" value="OAE38309.1"/>
    <property type="molecule type" value="Genomic_DNA"/>
</dbReference>
<protein>
    <recommendedName>
        <fullName evidence="3">Type II toxin-antitoxin system ParD family antitoxin</fullName>
    </recommendedName>
</protein>
<reference evidence="1 2" key="1">
    <citation type="submission" date="2016-05" db="EMBL/GenBank/DDBJ databases">
        <authorList>
            <person name="Lavstsen T."/>
            <person name="Jespersen J.S."/>
        </authorList>
    </citation>
    <scope>NUCLEOTIDE SEQUENCE [LARGE SCALE GENOMIC DNA]</scope>
    <source>
        <strain evidence="1 2">KCJ1736</strain>
    </source>
</reference>